<dbReference type="CDD" id="cd19946">
    <property type="entry name" value="GlpA-like_Fer2_BFD-like"/>
    <property type="match status" value="1"/>
</dbReference>
<feature type="domain" description="FAD dependent oxidoreductase" evidence="1">
    <location>
        <begin position="3"/>
        <end position="353"/>
    </location>
</feature>
<proteinExistence type="predicted"/>
<protein>
    <submittedName>
        <fullName evidence="3">FAD/NAD(P)-binding oxidoreductase</fullName>
    </submittedName>
</protein>
<dbReference type="EMBL" id="QXXA01000006">
    <property type="protein sequence ID" value="NBI06399.1"/>
    <property type="molecule type" value="Genomic_DNA"/>
</dbReference>
<dbReference type="AlphaFoldDB" id="A0A845QXA2"/>
<dbReference type="Gene3D" id="3.50.50.60">
    <property type="entry name" value="FAD/NAD(P)-binding domain"/>
    <property type="match status" value="1"/>
</dbReference>
<dbReference type="SUPFAM" id="SSF51905">
    <property type="entry name" value="FAD/NAD(P)-binding domain"/>
    <property type="match status" value="1"/>
</dbReference>
<comment type="caution">
    <text evidence="3">The sequence shown here is derived from an EMBL/GenBank/DDBJ whole genome shotgun (WGS) entry which is preliminary data.</text>
</comment>
<feature type="domain" description="BFD-like [2Fe-2S]-binding" evidence="2">
    <location>
        <begin position="399"/>
        <end position="452"/>
    </location>
</feature>
<gene>
    <name evidence="3" type="ORF">D3Z33_05930</name>
</gene>
<evidence type="ECO:0000259" key="2">
    <source>
        <dbReference type="Pfam" id="PF04324"/>
    </source>
</evidence>
<dbReference type="InterPro" id="IPR006076">
    <property type="entry name" value="FAD-dep_OxRdtase"/>
</dbReference>
<sequence length="486" mass="53813">MYDVTIIGAGVIGTFIARELSKYKLKILLLDKENDVSKGATRANSAIIHGGYDARENTLMAKFNALGNPMFDKICEELKVPFKRIGSLVLAFNTEEMQTIKKLYERGLQNGIPDMQILLGTEIRRMEPNLSRQVVGGLYSKTAGIIGPWELAIALTENAMENGVELSLNTEIKDIHKTGKNYRLISNKREIDTKHVINCAGVYADKINDMVSSKSFTIIPRRGEYYVLDKGTGTDFINTVIFQCPTKRGKGVLLTPTVHGNMLIGPNAENINDKEGIETTFEGLEFVKNVSNISSKDIPFHKNIRTFAGLRAHPGTGDFIIGEAQDAKGFINVAGIKSPGLSSSPAIAEYVVKLILNISKEIELKTDFNPIRKKPIVFMELEDKEKNELIKQDSRYGKIICRCEMVTEGEIVEAINRNAGATTVDGIKRRVRPGAGRCQGGFCGPRIVEILSRELNIAYDKVIKDNNNSNILVGETNKGKEAYSYE</sequence>
<accession>A0A845QXA2</accession>
<dbReference type="InterPro" id="IPR007419">
    <property type="entry name" value="BFD-like_2Fe2S-bd_dom"/>
</dbReference>
<dbReference type="Gene3D" id="3.30.9.10">
    <property type="entry name" value="D-Amino Acid Oxidase, subunit A, domain 2"/>
    <property type="match status" value="1"/>
</dbReference>
<evidence type="ECO:0000313" key="3">
    <source>
        <dbReference type="EMBL" id="NBI06399.1"/>
    </source>
</evidence>
<name>A0A845QXA2_9CLOT</name>
<dbReference type="RefSeq" id="WP_160196886.1">
    <property type="nucleotide sequence ID" value="NZ_QXXA01000006.1"/>
</dbReference>
<dbReference type="InterPro" id="IPR036188">
    <property type="entry name" value="FAD/NAD-bd_sf"/>
</dbReference>
<reference evidence="3 4" key="1">
    <citation type="submission" date="2018-08" db="EMBL/GenBank/DDBJ databases">
        <title>Murine metabolic-syndrome-specific gut microbial biobank.</title>
        <authorList>
            <person name="Liu C."/>
        </authorList>
    </citation>
    <scope>NUCLEOTIDE SEQUENCE [LARGE SCALE GENOMIC DNA]</scope>
    <source>
        <strain evidence="3 4">583</strain>
    </source>
</reference>
<dbReference type="InterPro" id="IPR041854">
    <property type="entry name" value="BFD-like_2Fe2S-bd_dom_sf"/>
</dbReference>
<dbReference type="PANTHER" id="PTHR42720:SF1">
    <property type="entry name" value="GLYCEROL 3-PHOSPHATE OXIDASE"/>
    <property type="match status" value="1"/>
</dbReference>
<dbReference type="Proteomes" id="UP000467132">
    <property type="component" value="Unassembled WGS sequence"/>
</dbReference>
<dbReference type="Gene3D" id="1.10.10.1100">
    <property type="entry name" value="BFD-like [2Fe-2S]-binding domain"/>
    <property type="match status" value="1"/>
</dbReference>
<dbReference type="Pfam" id="PF01266">
    <property type="entry name" value="DAO"/>
    <property type="match status" value="1"/>
</dbReference>
<dbReference type="Pfam" id="PF04324">
    <property type="entry name" value="Fer2_BFD"/>
    <property type="match status" value="1"/>
</dbReference>
<keyword evidence="4" id="KW-1185">Reference proteome</keyword>
<dbReference type="OrthoDB" id="9801699at2"/>
<evidence type="ECO:0000313" key="4">
    <source>
        <dbReference type="Proteomes" id="UP000467132"/>
    </source>
</evidence>
<dbReference type="PANTHER" id="PTHR42720">
    <property type="entry name" value="GLYCEROL-3-PHOSPHATE DEHYDROGENASE"/>
    <property type="match status" value="1"/>
</dbReference>
<dbReference type="InterPro" id="IPR052745">
    <property type="entry name" value="G3P_Oxidase/Oxidoreductase"/>
</dbReference>
<organism evidence="3 4">
    <name type="scientific">Senegalia massiliensis</name>
    <dbReference type="NCBI Taxonomy" id="1720316"/>
    <lineage>
        <taxon>Bacteria</taxon>
        <taxon>Bacillati</taxon>
        <taxon>Bacillota</taxon>
        <taxon>Clostridia</taxon>
        <taxon>Eubacteriales</taxon>
        <taxon>Clostridiaceae</taxon>
        <taxon>Senegalia</taxon>
    </lineage>
</organism>
<evidence type="ECO:0000259" key="1">
    <source>
        <dbReference type="Pfam" id="PF01266"/>
    </source>
</evidence>